<dbReference type="EMBL" id="JACIEI010000013">
    <property type="protein sequence ID" value="MBB3995304.1"/>
    <property type="molecule type" value="Genomic_DNA"/>
</dbReference>
<evidence type="ECO:0000313" key="1">
    <source>
        <dbReference type="EMBL" id="MBB3995304.1"/>
    </source>
</evidence>
<evidence type="ECO:0000313" key="2">
    <source>
        <dbReference type="Proteomes" id="UP000530268"/>
    </source>
</evidence>
<gene>
    <name evidence="1" type="ORF">GGR95_002959</name>
</gene>
<accession>A0A7W6E6V6</accession>
<dbReference type="GO" id="GO:0019068">
    <property type="term" value="P:virion assembly"/>
    <property type="evidence" value="ECO:0007669"/>
    <property type="project" value="InterPro"/>
</dbReference>
<keyword evidence="2" id="KW-1185">Reference proteome</keyword>
<protein>
    <submittedName>
        <fullName evidence="1">Uncharacterized protein</fullName>
    </submittedName>
</protein>
<dbReference type="AlphaFoldDB" id="A0A7W6E6V6"/>
<name>A0A7W6E6V6_9RHOB</name>
<proteinExistence type="predicted"/>
<dbReference type="Proteomes" id="UP000530268">
    <property type="component" value="Unassembled WGS sequence"/>
</dbReference>
<dbReference type="RefSeq" id="WP_184567105.1">
    <property type="nucleotide sequence ID" value="NZ_JACIEI010000013.1"/>
</dbReference>
<comment type="caution">
    <text evidence="1">The sequence shown here is derived from an EMBL/GenBank/DDBJ whole genome shotgun (WGS) entry which is preliminary data.</text>
</comment>
<organism evidence="1 2">
    <name type="scientific">Sulfitobacter undariae</name>
    <dbReference type="NCBI Taxonomy" id="1563671"/>
    <lineage>
        <taxon>Bacteria</taxon>
        <taxon>Pseudomonadati</taxon>
        <taxon>Pseudomonadota</taxon>
        <taxon>Alphaproteobacteria</taxon>
        <taxon>Rhodobacterales</taxon>
        <taxon>Roseobacteraceae</taxon>
        <taxon>Sulfitobacter</taxon>
    </lineage>
</organism>
<dbReference type="InterPro" id="IPR008018">
    <property type="entry name" value="Phage_tail_attach_FII"/>
</dbReference>
<reference evidence="1 2" key="1">
    <citation type="submission" date="2020-08" db="EMBL/GenBank/DDBJ databases">
        <title>Genomic Encyclopedia of Type Strains, Phase IV (KMG-IV): sequencing the most valuable type-strain genomes for metagenomic binning, comparative biology and taxonomic classification.</title>
        <authorList>
            <person name="Goeker M."/>
        </authorList>
    </citation>
    <scope>NUCLEOTIDE SEQUENCE [LARGE SCALE GENOMIC DNA]</scope>
    <source>
        <strain evidence="1 2">DSM 102234</strain>
    </source>
</reference>
<dbReference type="Pfam" id="PF05354">
    <property type="entry name" value="Phage_attach"/>
    <property type="match status" value="1"/>
</dbReference>
<sequence>MPAFRRAVDTQFKRLGISAVLDPDGAALDVLVLPSQPDEMVRMGSMQILDETGVFEIRIADFTGYGNGTLLNLSGVLRKVQSHRVADRRRLKTRLDTIEVAAP</sequence>